<reference evidence="5 6" key="1">
    <citation type="journal article" date="2005" name="Int. J. Syst. Evol. Microbiol.">
        <title>Bacillus cibi sp. nov., isolated from jeotgal, a traditional Korean fermented seafood.</title>
        <authorList>
            <person name="Yoon J.H."/>
            <person name="Lee C.H."/>
            <person name="Oh T.K."/>
        </authorList>
    </citation>
    <scope>NUCLEOTIDE SEQUENCE [LARGE SCALE GENOMIC DNA]</scope>
    <source>
        <strain evidence="5 6">DSM 16189</strain>
    </source>
</reference>
<evidence type="ECO:0000256" key="1">
    <source>
        <dbReference type="ARBA" id="ARBA00023015"/>
    </source>
</evidence>
<feature type="domain" description="HTH lacI-type" evidence="4">
    <location>
        <begin position="3"/>
        <end position="57"/>
    </location>
</feature>
<dbReference type="PANTHER" id="PTHR30146">
    <property type="entry name" value="LACI-RELATED TRANSCRIPTIONAL REPRESSOR"/>
    <property type="match status" value="1"/>
</dbReference>
<dbReference type="SUPFAM" id="SSF53822">
    <property type="entry name" value="Periplasmic binding protein-like I"/>
    <property type="match status" value="1"/>
</dbReference>
<dbReference type="AlphaFoldDB" id="A0A084H204"/>
<dbReference type="PANTHER" id="PTHR30146:SF150">
    <property type="entry name" value="ARABINOSE METABOLISM TRANSCRIPTIONAL REPRESSOR"/>
    <property type="match status" value="1"/>
</dbReference>
<dbReference type="PROSITE" id="PS50932">
    <property type="entry name" value="HTH_LACI_2"/>
    <property type="match status" value="1"/>
</dbReference>
<dbReference type="SMART" id="SM00354">
    <property type="entry name" value="HTH_LACI"/>
    <property type="match status" value="1"/>
</dbReference>
<dbReference type="OrthoDB" id="2528004at2"/>
<evidence type="ECO:0000259" key="4">
    <source>
        <dbReference type="PROSITE" id="PS50932"/>
    </source>
</evidence>
<dbReference type="RefSeq" id="WP_029565231.1">
    <property type="nucleotide sequence ID" value="NZ_JNVC02000001.1"/>
</dbReference>
<dbReference type="PROSITE" id="PS00356">
    <property type="entry name" value="HTH_LACI_1"/>
    <property type="match status" value="1"/>
</dbReference>
<dbReference type="InterPro" id="IPR000843">
    <property type="entry name" value="HTH_LacI"/>
</dbReference>
<accession>A0A084H204</accession>
<dbReference type="Pfam" id="PF00356">
    <property type="entry name" value="LacI"/>
    <property type="match status" value="1"/>
</dbReference>
<dbReference type="Proteomes" id="UP000028549">
    <property type="component" value="Unassembled WGS sequence"/>
</dbReference>
<dbReference type="PRINTS" id="PR00036">
    <property type="entry name" value="HTHLACI"/>
</dbReference>
<dbReference type="Gene3D" id="3.40.50.2300">
    <property type="match status" value="2"/>
</dbReference>
<keyword evidence="2" id="KW-0238">DNA-binding</keyword>
<keyword evidence="1" id="KW-0805">Transcription regulation</keyword>
<dbReference type="Pfam" id="PF13377">
    <property type="entry name" value="Peripla_BP_3"/>
    <property type="match status" value="1"/>
</dbReference>
<name>A0A084H204_METID</name>
<gene>
    <name evidence="5" type="ORF">GS18_0201115</name>
</gene>
<dbReference type="CDD" id="cd01392">
    <property type="entry name" value="HTH_LacI"/>
    <property type="match status" value="1"/>
</dbReference>
<proteinExistence type="predicted"/>
<dbReference type="InterPro" id="IPR010982">
    <property type="entry name" value="Lambda_DNA-bd_dom_sf"/>
</dbReference>
<evidence type="ECO:0000313" key="5">
    <source>
        <dbReference type="EMBL" id="KEZ53616.1"/>
    </source>
</evidence>
<evidence type="ECO:0000256" key="2">
    <source>
        <dbReference type="ARBA" id="ARBA00023125"/>
    </source>
</evidence>
<dbReference type="SUPFAM" id="SSF47413">
    <property type="entry name" value="lambda repressor-like DNA-binding domains"/>
    <property type="match status" value="1"/>
</dbReference>
<dbReference type="InterPro" id="IPR028082">
    <property type="entry name" value="Peripla_BP_I"/>
</dbReference>
<evidence type="ECO:0000313" key="6">
    <source>
        <dbReference type="Proteomes" id="UP000028549"/>
    </source>
</evidence>
<keyword evidence="6" id="KW-1185">Reference proteome</keyword>
<dbReference type="InterPro" id="IPR046335">
    <property type="entry name" value="LacI/GalR-like_sensor"/>
</dbReference>
<dbReference type="STRING" id="246786.GS18_0201115"/>
<comment type="caution">
    <text evidence="5">The sequence shown here is derived from an EMBL/GenBank/DDBJ whole genome shotgun (WGS) entry which is preliminary data.</text>
</comment>
<sequence length="331" mass="35647">MSVTIKDIAKESGVSYSTVSKALNDSPLVKPDTKKKVLQAAEMLGYTPNFAAKNLVSKKSRTIGLVWPAIDRAALTALVSKINELVTAQNYFMILSVDAADKAVGMFKGFQVDGIVIFEEGKETKLPPQAAASVPILTYGVSGEHVHPIIDVNHRKAIHLAVQHLTELGHSSISFIGSTDPGDKRQEEKLSGFYEAMNFSGLSVSEERIGSTNGLSWYDGYLAARKLLTDSKPTALISGSYDISVGILRAAKELNIRIPEDLSVISYDNIPQMASLETELTSVGVPIDSLAEKMVSSLLSLIQQPDSISHTQLMEPELAAGKSAAPPKKHL</sequence>
<dbReference type="EMBL" id="JNVC02000001">
    <property type="protein sequence ID" value="KEZ53616.1"/>
    <property type="molecule type" value="Genomic_DNA"/>
</dbReference>
<dbReference type="Gene3D" id="1.10.260.40">
    <property type="entry name" value="lambda repressor-like DNA-binding domains"/>
    <property type="match status" value="1"/>
</dbReference>
<evidence type="ECO:0000256" key="3">
    <source>
        <dbReference type="ARBA" id="ARBA00023163"/>
    </source>
</evidence>
<protein>
    <submittedName>
        <fullName evidence="5">Transcriptional regulator</fullName>
    </submittedName>
</protein>
<dbReference type="GO" id="GO:0000976">
    <property type="term" value="F:transcription cis-regulatory region binding"/>
    <property type="evidence" value="ECO:0007669"/>
    <property type="project" value="TreeGrafter"/>
</dbReference>
<dbReference type="GO" id="GO:0003700">
    <property type="term" value="F:DNA-binding transcription factor activity"/>
    <property type="evidence" value="ECO:0007669"/>
    <property type="project" value="TreeGrafter"/>
</dbReference>
<keyword evidence="3" id="KW-0804">Transcription</keyword>
<organism evidence="5 6">
    <name type="scientific">Metabacillus indicus</name>
    <name type="common">Bacillus indicus</name>
    <dbReference type="NCBI Taxonomy" id="246786"/>
    <lineage>
        <taxon>Bacteria</taxon>
        <taxon>Bacillati</taxon>
        <taxon>Bacillota</taxon>
        <taxon>Bacilli</taxon>
        <taxon>Bacillales</taxon>
        <taxon>Bacillaceae</taxon>
        <taxon>Metabacillus</taxon>
    </lineage>
</organism>